<keyword evidence="1" id="KW-0472">Membrane</keyword>
<dbReference type="Proteomes" id="UP000231179">
    <property type="component" value="Chromosome"/>
</dbReference>
<feature type="transmembrane region" description="Helical" evidence="1">
    <location>
        <begin position="141"/>
        <end position="163"/>
    </location>
</feature>
<feature type="transmembrane region" description="Helical" evidence="1">
    <location>
        <begin position="24"/>
        <end position="46"/>
    </location>
</feature>
<proteinExistence type="predicted"/>
<feature type="transmembrane region" description="Helical" evidence="1">
    <location>
        <begin position="519"/>
        <end position="540"/>
    </location>
</feature>
<dbReference type="AlphaFoldDB" id="A0A2K8KIN6"/>
<name>A0A2K8KIN6_9MOLU</name>
<sequence>MKNKLSIFDITIFKHSLVKSIKNFWNWFVVIIFLAILIGLSVLWGAEGDLASLNSRNQIFTFWLLPQFIFLLTDCTYNYINERQYQVLNMELRKGRTTKQILFSRLLASLVITTSLNLIFLVINIIFLAAYEPQQLNNLPLLFFLVFVLSLINLGIFSFFFGLGFNKVISVALNIYLILTMLGSLIFYMLAPILFSNKELEMFVPQNIRTSLITDKVFEYYQVDDSLINKLLTESHYYNDYVVAEDEENQLSKWLPLALGLLNQSDIDHLSELLELIQDSENPIVLELSEDFKNTELYKINQDLIQEDTLSRDYGKSIYSWIPSSKAKAAFTLEELDKVIALINSKYGQDHPGVDNFNQFVRDFVVSEMNSNFYPISYDLSNFDVREYGVIGYINKSLNETTETPVGLKVWNEAIAKLVYQANSAYKIEIYNTLTLAKARTILSLLPWIMTAEISANPNRLLNKLDHYVDNNYGAGVNFATYYRGNRFYNENASEGSFNQIALNTTKNKKVYGTTYSSVAYHIALFIIGIVLLWLGSRFFEKNIRK</sequence>
<dbReference type="EMBL" id="CP024870">
    <property type="protein sequence ID" value="ATX71550.1"/>
    <property type="molecule type" value="Genomic_DNA"/>
</dbReference>
<evidence type="ECO:0000313" key="3">
    <source>
        <dbReference type="Proteomes" id="UP000231179"/>
    </source>
</evidence>
<organism evidence="2 3">
    <name type="scientific">Spiroplasma clarkii</name>
    <dbReference type="NCBI Taxonomy" id="2139"/>
    <lineage>
        <taxon>Bacteria</taxon>
        <taxon>Bacillati</taxon>
        <taxon>Mycoplasmatota</taxon>
        <taxon>Mollicutes</taxon>
        <taxon>Entomoplasmatales</taxon>
        <taxon>Spiroplasmataceae</taxon>
        <taxon>Spiroplasma</taxon>
    </lineage>
</organism>
<gene>
    <name evidence="2" type="ORF">SCLAR_v1c12500</name>
</gene>
<protein>
    <submittedName>
        <fullName evidence="2">Uncharacterized protein</fullName>
    </submittedName>
</protein>
<dbReference type="RefSeq" id="WP_100255079.1">
    <property type="nucleotide sequence ID" value="NZ_CP015819.1"/>
</dbReference>
<feature type="transmembrane region" description="Helical" evidence="1">
    <location>
        <begin position="175"/>
        <end position="195"/>
    </location>
</feature>
<reference evidence="2 3" key="1">
    <citation type="submission" date="2017-11" db="EMBL/GenBank/DDBJ databases">
        <title>Complete genome sequence of Spiroplasma clarkii CN-5 (DSM 19994).</title>
        <authorList>
            <person name="Tsai Y.-M."/>
            <person name="Chang A."/>
            <person name="Lo W.-S."/>
            <person name="Kuo C.-H."/>
        </authorList>
    </citation>
    <scope>NUCLEOTIDE SEQUENCE [LARGE SCALE GENOMIC DNA]</scope>
    <source>
        <strain evidence="2 3">CN-5</strain>
    </source>
</reference>
<keyword evidence="1" id="KW-1133">Transmembrane helix</keyword>
<feature type="transmembrane region" description="Helical" evidence="1">
    <location>
        <begin position="58"/>
        <end position="80"/>
    </location>
</feature>
<feature type="transmembrane region" description="Helical" evidence="1">
    <location>
        <begin position="101"/>
        <end position="129"/>
    </location>
</feature>
<accession>A0A2K8KIN6</accession>
<evidence type="ECO:0000313" key="2">
    <source>
        <dbReference type="EMBL" id="ATX71550.1"/>
    </source>
</evidence>
<keyword evidence="3" id="KW-1185">Reference proteome</keyword>
<keyword evidence="1" id="KW-0812">Transmembrane</keyword>
<evidence type="ECO:0000256" key="1">
    <source>
        <dbReference type="SAM" id="Phobius"/>
    </source>
</evidence>